<dbReference type="GO" id="GO:0005737">
    <property type="term" value="C:cytoplasm"/>
    <property type="evidence" value="ECO:0007669"/>
    <property type="project" value="UniProtKB-SubCell"/>
</dbReference>
<dbReference type="SMART" id="SM01058">
    <property type="entry name" value="CarD_TRCF"/>
    <property type="match status" value="1"/>
</dbReference>
<keyword evidence="3 13" id="KW-0547">Nucleotide-binding</keyword>
<dbReference type="GO" id="GO:0006355">
    <property type="term" value="P:regulation of DNA-templated transcription"/>
    <property type="evidence" value="ECO:0007669"/>
    <property type="project" value="UniProtKB-UniRule"/>
</dbReference>
<dbReference type="FunFam" id="3.40.50.300:FF:000546">
    <property type="entry name" value="Transcription-repair-coupling factor"/>
    <property type="match status" value="1"/>
</dbReference>
<evidence type="ECO:0000259" key="15">
    <source>
        <dbReference type="PROSITE" id="PS51194"/>
    </source>
</evidence>
<protein>
    <recommendedName>
        <fullName evidence="12 13">Transcription-repair-coupling factor</fullName>
        <shortName evidence="13">TRCF</shortName>
        <ecNumber evidence="13">3.6.4.-</ecNumber>
    </recommendedName>
</protein>
<comment type="function">
    <text evidence="13">Couples transcription and DNA repair by recognizing RNA polymerase (RNAP) stalled at DNA lesions. Mediates ATP-dependent release of RNAP and its truncated transcript from the DNA, and recruitment of nucleotide excision repair machinery to the damaged site.</text>
</comment>
<keyword evidence="5 13" id="KW-0378">Hydrolase</keyword>
<keyword evidence="6" id="KW-0347">Helicase</keyword>
<dbReference type="InterPro" id="IPR001650">
    <property type="entry name" value="Helicase_C-like"/>
</dbReference>
<proteinExistence type="inferred from homology"/>
<evidence type="ECO:0000256" key="13">
    <source>
        <dbReference type="HAMAP-Rule" id="MF_00969"/>
    </source>
</evidence>
<dbReference type="Gene3D" id="3.40.50.11180">
    <property type="match status" value="1"/>
</dbReference>
<dbReference type="EC" id="3.6.4.-" evidence="13"/>
<comment type="caution">
    <text evidence="16">The sequence shown here is derived from an EMBL/GenBank/DDBJ whole genome shotgun (WGS) entry which is preliminary data.</text>
</comment>
<evidence type="ECO:0000256" key="7">
    <source>
        <dbReference type="ARBA" id="ARBA00022840"/>
    </source>
</evidence>
<evidence type="ECO:0000256" key="10">
    <source>
        <dbReference type="ARBA" id="ARBA00061104"/>
    </source>
</evidence>
<dbReference type="SMART" id="SM00487">
    <property type="entry name" value="DEXDc"/>
    <property type="match status" value="1"/>
</dbReference>
<evidence type="ECO:0000256" key="9">
    <source>
        <dbReference type="ARBA" id="ARBA00023204"/>
    </source>
</evidence>
<dbReference type="HAMAP" id="MF_00969">
    <property type="entry name" value="TRCF"/>
    <property type="match status" value="1"/>
</dbReference>
<dbReference type="RefSeq" id="WP_138404421.1">
    <property type="nucleotide sequence ID" value="NZ_VBSP01000015.1"/>
</dbReference>
<dbReference type="PROSITE" id="PS51192">
    <property type="entry name" value="HELICASE_ATP_BIND_1"/>
    <property type="match status" value="1"/>
</dbReference>
<dbReference type="InterPro" id="IPR036101">
    <property type="entry name" value="CarD-like/TRCF_RID_sf"/>
</dbReference>
<dbReference type="InterPro" id="IPR027417">
    <property type="entry name" value="P-loop_NTPase"/>
</dbReference>
<gene>
    <name evidence="13 16" type="primary">mfd</name>
    <name evidence="16" type="ORF">FEZ33_05580</name>
</gene>
<dbReference type="GO" id="GO:0003678">
    <property type="term" value="F:DNA helicase activity"/>
    <property type="evidence" value="ECO:0007669"/>
    <property type="project" value="TreeGrafter"/>
</dbReference>
<dbReference type="Pfam" id="PF00271">
    <property type="entry name" value="Helicase_C"/>
    <property type="match status" value="1"/>
</dbReference>
<name>A0A5R9DV60_9LACT</name>
<dbReference type="InterPro" id="IPR037235">
    <property type="entry name" value="TRCF-like_C_D7"/>
</dbReference>
<dbReference type="CDD" id="cd17991">
    <property type="entry name" value="DEXHc_TRCF"/>
    <property type="match status" value="1"/>
</dbReference>
<dbReference type="GO" id="GO:0016787">
    <property type="term" value="F:hydrolase activity"/>
    <property type="evidence" value="ECO:0007669"/>
    <property type="project" value="UniProtKB-KW"/>
</dbReference>
<comment type="similarity">
    <text evidence="11 13">In the C-terminal section; belongs to the helicase family. RecG subfamily.</text>
</comment>
<dbReference type="Pfam" id="PF02559">
    <property type="entry name" value="CarD_TRCF_RID"/>
    <property type="match status" value="1"/>
</dbReference>
<dbReference type="InterPro" id="IPR005118">
    <property type="entry name" value="TRCF_C"/>
</dbReference>
<dbReference type="Proteomes" id="UP000306420">
    <property type="component" value="Unassembled WGS sequence"/>
</dbReference>
<keyword evidence="7 13" id="KW-0067">ATP-binding</keyword>
<reference evidence="16 17" key="1">
    <citation type="submission" date="2019-05" db="EMBL/GenBank/DDBJ databases">
        <title>The metagenome of a microbial culture collection derived from dairy environment covers the genomic content of the human microbiome.</title>
        <authorList>
            <person name="Roder T."/>
            <person name="Wuthrich D."/>
            <person name="Sattari Z."/>
            <person name="Von Ah U."/>
            <person name="Bar C."/>
            <person name="Ronchi F."/>
            <person name="Macpherson A.J."/>
            <person name="Ganal-Vonarburg S.C."/>
            <person name="Bruggmann R."/>
            <person name="Vergeres G."/>
        </authorList>
    </citation>
    <scope>NUCLEOTIDE SEQUENCE [LARGE SCALE GENOMIC DNA]</scope>
    <source>
        <strain evidence="16 17">FAM 24227</strain>
    </source>
</reference>
<dbReference type="Gene3D" id="3.40.50.300">
    <property type="entry name" value="P-loop containing nucleotide triphosphate hydrolases"/>
    <property type="match status" value="2"/>
</dbReference>
<dbReference type="Pfam" id="PF17757">
    <property type="entry name" value="UvrB_inter"/>
    <property type="match status" value="1"/>
</dbReference>
<dbReference type="AlphaFoldDB" id="A0A5R9DV60"/>
<keyword evidence="8 13" id="KW-0238">DNA-binding</keyword>
<keyword evidence="2 13" id="KW-0963">Cytoplasm</keyword>
<feature type="domain" description="Helicase C-terminal" evidence="15">
    <location>
        <begin position="814"/>
        <end position="973"/>
    </location>
</feature>
<evidence type="ECO:0000256" key="4">
    <source>
        <dbReference type="ARBA" id="ARBA00022763"/>
    </source>
</evidence>
<feature type="domain" description="Helicase ATP-binding" evidence="14">
    <location>
        <begin position="637"/>
        <end position="798"/>
    </location>
</feature>
<evidence type="ECO:0000256" key="1">
    <source>
        <dbReference type="ARBA" id="ARBA00004496"/>
    </source>
</evidence>
<accession>A0A5R9DV60</accession>
<keyword evidence="9 13" id="KW-0234">DNA repair</keyword>
<dbReference type="SUPFAM" id="SSF52540">
    <property type="entry name" value="P-loop containing nucleoside triphosphate hydrolases"/>
    <property type="match status" value="4"/>
</dbReference>
<dbReference type="SUPFAM" id="SSF143517">
    <property type="entry name" value="TRCF domain-like"/>
    <property type="match status" value="1"/>
</dbReference>
<dbReference type="GO" id="GO:0000716">
    <property type="term" value="P:transcription-coupled nucleotide-excision repair, DNA damage recognition"/>
    <property type="evidence" value="ECO:0007669"/>
    <property type="project" value="UniProtKB-UniRule"/>
</dbReference>
<dbReference type="SMART" id="SM00490">
    <property type="entry name" value="HELICc"/>
    <property type="match status" value="1"/>
</dbReference>
<evidence type="ECO:0000256" key="12">
    <source>
        <dbReference type="ARBA" id="ARBA00070128"/>
    </source>
</evidence>
<dbReference type="OrthoDB" id="9804325at2"/>
<dbReference type="Gene3D" id="2.40.10.170">
    <property type="match status" value="1"/>
</dbReference>
<dbReference type="InterPro" id="IPR011545">
    <property type="entry name" value="DEAD/DEAH_box_helicase_dom"/>
</dbReference>
<evidence type="ECO:0000313" key="17">
    <source>
        <dbReference type="Proteomes" id="UP000306420"/>
    </source>
</evidence>
<evidence type="ECO:0000256" key="2">
    <source>
        <dbReference type="ARBA" id="ARBA00022490"/>
    </source>
</evidence>
<dbReference type="SUPFAM" id="SSF141259">
    <property type="entry name" value="CarD-like"/>
    <property type="match status" value="1"/>
</dbReference>
<dbReference type="PANTHER" id="PTHR47964">
    <property type="entry name" value="ATP-DEPENDENT DNA HELICASE HOMOLOG RECG, CHLOROPLASTIC"/>
    <property type="match status" value="1"/>
</dbReference>
<evidence type="ECO:0000256" key="3">
    <source>
        <dbReference type="ARBA" id="ARBA00022741"/>
    </source>
</evidence>
<dbReference type="InterPro" id="IPR047112">
    <property type="entry name" value="RecG/Mfd"/>
</dbReference>
<dbReference type="SMART" id="SM00982">
    <property type="entry name" value="TRCF"/>
    <property type="match status" value="1"/>
</dbReference>
<dbReference type="InterPro" id="IPR041471">
    <property type="entry name" value="UvrB_inter"/>
</dbReference>
<dbReference type="PROSITE" id="PS51194">
    <property type="entry name" value="HELICASE_CTER"/>
    <property type="match status" value="1"/>
</dbReference>
<dbReference type="GO" id="GO:0005524">
    <property type="term" value="F:ATP binding"/>
    <property type="evidence" value="ECO:0007669"/>
    <property type="project" value="UniProtKB-UniRule"/>
</dbReference>
<evidence type="ECO:0000313" key="16">
    <source>
        <dbReference type="EMBL" id="TLQ41520.1"/>
    </source>
</evidence>
<dbReference type="EMBL" id="VBSP01000015">
    <property type="protein sequence ID" value="TLQ41520.1"/>
    <property type="molecule type" value="Genomic_DNA"/>
</dbReference>
<dbReference type="InterPro" id="IPR004576">
    <property type="entry name" value="Mfd"/>
</dbReference>
<evidence type="ECO:0000256" key="8">
    <source>
        <dbReference type="ARBA" id="ARBA00023125"/>
    </source>
</evidence>
<dbReference type="PANTHER" id="PTHR47964:SF1">
    <property type="entry name" value="ATP-DEPENDENT DNA HELICASE HOMOLOG RECG, CHLOROPLASTIC"/>
    <property type="match status" value="1"/>
</dbReference>
<evidence type="ECO:0000256" key="5">
    <source>
        <dbReference type="ARBA" id="ARBA00022801"/>
    </source>
</evidence>
<dbReference type="NCBIfam" id="TIGR00580">
    <property type="entry name" value="mfd"/>
    <property type="match status" value="1"/>
</dbReference>
<dbReference type="Gene3D" id="3.30.2060.10">
    <property type="entry name" value="Penicillin-binding protein 1b domain"/>
    <property type="match status" value="1"/>
</dbReference>
<evidence type="ECO:0000256" key="6">
    <source>
        <dbReference type="ARBA" id="ARBA00022806"/>
    </source>
</evidence>
<dbReference type="Pfam" id="PF00270">
    <property type="entry name" value="DEAD"/>
    <property type="match status" value="1"/>
</dbReference>
<sequence>MTTMYKQPFSPIINQINNSTDTDAKLITGLDDSARSIFIAQQYLNQPQQYLVIEPRHKQQNELFEDLVSLLPDVPVLLFPNEESLAVMYSISSMDNTADRVKALNALASGKPCIIVASSGALRMRLTPVERWKDALFTMEIGMDIEREDLEKLFNQYGYRREGMVQSPGEYSIRGSIVDFYPLNADHPVRLDFFDTELDSIRLFNAETQESMENIEQTEFYPAQDVIFTPHDQREILDKLKKHLDKHLKKIEDEELKMQLKSVQTEQFTLLEQGEPLKYANAYLGFWDKEGTSLIDYLQDDARLIVMEMGRIQQNEFQAIEQDQFWIEQEISKGQLLPGVSILLEAYEEIRQANSQVAVQYFSLMQGGLANIRFSDVFAFQYRSMNQFFHQMPLIKAEMEQWLKQEKLIQVTVSTNKDAVKALNLFEEYNIHPTVIQEGDEPQTGAINIVTTSLAKGFELPNENWVVVTELELFNQLRRKKATPQGLSNSERIKSYNELDVGDYVVHLSHGIGRYVGIETMEISGVHKDLVAIEYEDNARVLLPVENINQLQKYVASESKQPRLNKLGGSEWKKTVRKVQAKVEDIADELIALYAEREKRKGYPFTPDTPEQKEFENAFPYVETADQLRSTKEIKKDMEKDKPMDRLLVGDVGYGKTEVAIRAIFKAVMDGKQVAFLVPTTILAQQHFNSIQERFSDWPFEIGMLSRFVSRAEQTKNIKKIKSGELSIIVGTHRLLSKDIEFNDLGLLIVDEEQRFGVKHKERLKQLKADVDVLTLTATPIPRTLHMSMIGVRDLSLIETPPQNRFPVQTYVMELNAGVVKTGIERELARGGQVFYLHNRVATIHQKAEEISNLVPEARVAVAHGQLSEVELERVLVDFIGGEYDVLVTTTIIETGVDIPNANTLFVENADHMGLSTLYQLRGRVGRTHRLAYAYLMYEPFKQLNEISEKRLNAIREFTELGSGFKIAMRDLSIRGAGDLLGKQQSGFIDSVGYDLYTQMLKEAVDARQGNSAKTFGESTSFEWQVNIDAYIPGEYIDDDIQKIGVYKSIQNISSEEDYRSLQDELIDRFGEFPDEVSDLLDIALIKHYSIEAGILSFTRKRQEVIATFNEEATKHLQGANIFQALQNVPLQAKVQINKNKLEVSLNVYNKDNDQWLSALIHFTKDTADVLNQVTQEV</sequence>
<dbReference type="Gene3D" id="3.90.1150.50">
    <property type="entry name" value="Transcription-repair-coupling factor, D7 domain"/>
    <property type="match status" value="1"/>
</dbReference>
<dbReference type="GO" id="GO:0003684">
    <property type="term" value="F:damaged DNA binding"/>
    <property type="evidence" value="ECO:0007669"/>
    <property type="project" value="InterPro"/>
</dbReference>
<evidence type="ECO:0000256" key="11">
    <source>
        <dbReference type="ARBA" id="ARBA00061399"/>
    </source>
</evidence>
<dbReference type="InterPro" id="IPR014001">
    <property type="entry name" value="Helicase_ATP-bd"/>
</dbReference>
<keyword evidence="4 13" id="KW-0227">DNA damage</keyword>
<evidence type="ECO:0000259" key="14">
    <source>
        <dbReference type="PROSITE" id="PS51192"/>
    </source>
</evidence>
<dbReference type="InterPro" id="IPR003711">
    <property type="entry name" value="CarD-like/TRCF_RID"/>
</dbReference>
<comment type="subcellular location">
    <subcellularLocation>
        <location evidence="1 13">Cytoplasm</location>
    </subcellularLocation>
</comment>
<comment type="similarity">
    <text evidence="10 13">In the N-terminal section; belongs to the UvrB family.</text>
</comment>
<organism evidence="16 17">
    <name type="scientific">Ruoffia tabacinasalis</name>
    <dbReference type="NCBI Taxonomy" id="87458"/>
    <lineage>
        <taxon>Bacteria</taxon>
        <taxon>Bacillati</taxon>
        <taxon>Bacillota</taxon>
        <taxon>Bacilli</taxon>
        <taxon>Lactobacillales</taxon>
        <taxon>Aerococcaceae</taxon>
        <taxon>Ruoffia</taxon>
    </lineage>
</organism>
<dbReference type="Pfam" id="PF03461">
    <property type="entry name" value="TRCF"/>
    <property type="match status" value="1"/>
</dbReference>